<evidence type="ECO:0000313" key="2">
    <source>
        <dbReference type="WBParaSite" id="Gr19_v10_g8583.t1"/>
    </source>
</evidence>
<dbReference type="AlphaFoldDB" id="A0A914I8W5"/>
<name>A0A914I8W5_GLORO</name>
<dbReference type="WBParaSite" id="Gr19_v10_g8583.t1">
    <property type="protein sequence ID" value="Gr19_v10_g8583.t1"/>
    <property type="gene ID" value="Gr19_v10_g8583"/>
</dbReference>
<proteinExistence type="predicted"/>
<sequence length="71" mass="7851">MGFRLCAIFGDPMPLDIERDSGDDTAEYADGVFVDAVPMNVASKRAFADHSTTFFAEDVVAFRWRDGTGRD</sequence>
<reference evidence="2" key="1">
    <citation type="submission" date="2022-11" db="UniProtKB">
        <authorList>
            <consortium name="WormBaseParasite"/>
        </authorList>
    </citation>
    <scope>IDENTIFICATION</scope>
</reference>
<evidence type="ECO:0000313" key="1">
    <source>
        <dbReference type="Proteomes" id="UP000887572"/>
    </source>
</evidence>
<keyword evidence="1" id="KW-1185">Reference proteome</keyword>
<accession>A0A914I8W5</accession>
<dbReference type="Proteomes" id="UP000887572">
    <property type="component" value="Unplaced"/>
</dbReference>
<protein>
    <submittedName>
        <fullName evidence="2">Uncharacterized protein</fullName>
    </submittedName>
</protein>
<organism evidence="1 2">
    <name type="scientific">Globodera rostochiensis</name>
    <name type="common">Golden nematode worm</name>
    <name type="synonym">Heterodera rostochiensis</name>
    <dbReference type="NCBI Taxonomy" id="31243"/>
    <lineage>
        <taxon>Eukaryota</taxon>
        <taxon>Metazoa</taxon>
        <taxon>Ecdysozoa</taxon>
        <taxon>Nematoda</taxon>
        <taxon>Chromadorea</taxon>
        <taxon>Rhabditida</taxon>
        <taxon>Tylenchina</taxon>
        <taxon>Tylenchomorpha</taxon>
        <taxon>Tylenchoidea</taxon>
        <taxon>Heteroderidae</taxon>
        <taxon>Heteroderinae</taxon>
        <taxon>Globodera</taxon>
    </lineage>
</organism>